<dbReference type="OrthoDB" id="3230468at2"/>
<dbReference type="Proteomes" id="UP000215433">
    <property type="component" value="Unassembled WGS sequence"/>
</dbReference>
<feature type="compositionally biased region" description="Polar residues" evidence="1">
    <location>
        <begin position="1"/>
        <end position="10"/>
    </location>
</feature>
<feature type="region of interest" description="Disordered" evidence="1">
    <location>
        <begin position="1"/>
        <end position="31"/>
    </location>
</feature>
<protein>
    <submittedName>
        <fullName evidence="3">Uncharacterized protein</fullName>
    </submittedName>
</protein>
<keyword evidence="2" id="KW-0472">Membrane</keyword>
<feature type="compositionally biased region" description="Basic and acidic residues" evidence="1">
    <location>
        <begin position="13"/>
        <end position="22"/>
    </location>
</feature>
<dbReference type="AlphaFoldDB" id="A0A229VYK2"/>
<evidence type="ECO:0000256" key="1">
    <source>
        <dbReference type="SAM" id="MobiDB-lite"/>
    </source>
</evidence>
<name>A0A229VYK2_9BIFI</name>
<gene>
    <name evidence="3" type="ORF">Tam10B_1032</name>
</gene>
<evidence type="ECO:0000256" key="2">
    <source>
        <dbReference type="SAM" id="Phobius"/>
    </source>
</evidence>
<sequence>MSRNTKNYSGENGGRHGRDSHGRGTNGRNTRDREAVEMLEAELVEQAAHKRLRRRVIGSLLAIVMAGAAGWFVGGMSILSTVSGEVCPDDAEYDLEGATPSKTTNDLDFSGPELTEAEAGDYYLNAVAASWQTVDDAMTTSIGDDLNATRSAAAQAATALDQTVKLLTARTWPDSVSNAVYDIANDYADQAAEARYAANATSLRYTDTMTGVDAYNISEADSYLRGKLNLPAAQPHSTPFDILDITDRGVFHSDEAGGDDSVNDGKRMVDVTVRSRVPGNATSVMLHFDLLDESGKTVERVWAQADRIVLAKGQSVVLRMPIDADKVKTGMGLRFTGWSVSSGSSDATGVSHNANVDDQYAKTLSVVTDFRLR</sequence>
<keyword evidence="2" id="KW-1133">Transmembrane helix</keyword>
<dbReference type="EMBL" id="NEWD01000009">
    <property type="protein sequence ID" value="OXN00695.1"/>
    <property type="molecule type" value="Genomic_DNA"/>
</dbReference>
<keyword evidence="2" id="KW-0812">Transmembrane</keyword>
<comment type="caution">
    <text evidence="3">The sequence shown here is derived from an EMBL/GenBank/DDBJ whole genome shotgun (WGS) entry which is preliminary data.</text>
</comment>
<proteinExistence type="predicted"/>
<dbReference type="RefSeq" id="WP_093960209.1">
    <property type="nucleotide sequence ID" value="NZ_NEWD01000009.1"/>
</dbReference>
<organism evidence="3 4">
    <name type="scientific">Bifidobacterium vansinderenii</name>
    <dbReference type="NCBI Taxonomy" id="1984871"/>
    <lineage>
        <taxon>Bacteria</taxon>
        <taxon>Bacillati</taxon>
        <taxon>Actinomycetota</taxon>
        <taxon>Actinomycetes</taxon>
        <taxon>Bifidobacteriales</taxon>
        <taxon>Bifidobacteriaceae</taxon>
        <taxon>Bifidobacterium</taxon>
    </lineage>
</organism>
<feature type="transmembrane region" description="Helical" evidence="2">
    <location>
        <begin position="56"/>
        <end position="79"/>
    </location>
</feature>
<accession>A0A229VYK2</accession>
<keyword evidence="4" id="KW-1185">Reference proteome</keyword>
<evidence type="ECO:0000313" key="3">
    <source>
        <dbReference type="EMBL" id="OXN00695.1"/>
    </source>
</evidence>
<evidence type="ECO:0000313" key="4">
    <source>
        <dbReference type="Proteomes" id="UP000215433"/>
    </source>
</evidence>
<reference evidence="3 4" key="1">
    <citation type="submission" date="2017-05" db="EMBL/GenBank/DDBJ databases">
        <title>Bifidobacterium vansinderenii sp. nov.</title>
        <authorList>
            <person name="Lugli G.A."/>
            <person name="Duranti S."/>
            <person name="Mangifesta M."/>
        </authorList>
    </citation>
    <scope>NUCLEOTIDE SEQUENCE [LARGE SCALE GENOMIC DNA]</scope>
    <source>
        <strain evidence="3 4">Tam10B</strain>
    </source>
</reference>